<feature type="signal peptide" evidence="5">
    <location>
        <begin position="1"/>
        <end position="34"/>
    </location>
</feature>
<evidence type="ECO:0000259" key="8">
    <source>
        <dbReference type="Pfam" id="PF07732"/>
    </source>
</evidence>
<dbReference type="PROSITE" id="PS00079">
    <property type="entry name" value="MULTICOPPER_OXIDASE1"/>
    <property type="match status" value="1"/>
</dbReference>
<feature type="compositionally biased region" description="Polar residues" evidence="4">
    <location>
        <begin position="399"/>
        <end position="416"/>
    </location>
</feature>
<dbReference type="PANTHER" id="PTHR11709:SF394">
    <property type="entry name" value="FI03373P-RELATED"/>
    <property type="match status" value="1"/>
</dbReference>
<feature type="chain" id="PRO_5046150186" evidence="5">
    <location>
        <begin position="35"/>
        <end position="670"/>
    </location>
</feature>
<feature type="region of interest" description="Disordered" evidence="4">
    <location>
        <begin position="396"/>
        <end position="416"/>
    </location>
</feature>
<comment type="caution">
    <text evidence="9">The sequence shown here is derived from an EMBL/GenBank/DDBJ whole genome shotgun (WGS) entry which is preliminary data.</text>
</comment>
<evidence type="ECO:0000256" key="1">
    <source>
        <dbReference type="ARBA" id="ARBA00022723"/>
    </source>
</evidence>
<feature type="domain" description="Plastocyanin-like" evidence="8">
    <location>
        <begin position="55"/>
        <end position="166"/>
    </location>
</feature>
<dbReference type="NCBIfam" id="TIGR01480">
    <property type="entry name" value="copper_res_A"/>
    <property type="match status" value="1"/>
</dbReference>
<dbReference type="InterPro" id="IPR006376">
    <property type="entry name" value="Cu-R_CopA"/>
</dbReference>
<dbReference type="InterPro" id="IPR008972">
    <property type="entry name" value="Cupredoxin"/>
</dbReference>
<dbReference type="SUPFAM" id="SSF49503">
    <property type="entry name" value="Cupredoxins"/>
    <property type="match status" value="3"/>
</dbReference>
<dbReference type="RefSeq" id="WP_211683174.1">
    <property type="nucleotide sequence ID" value="NZ_JAGRQH010000011.1"/>
</dbReference>
<dbReference type="InterPro" id="IPR011706">
    <property type="entry name" value="Cu-oxidase_C"/>
</dbReference>
<feature type="domain" description="Plastocyanin-like" evidence="6">
    <location>
        <begin position="176"/>
        <end position="351"/>
    </location>
</feature>
<dbReference type="InterPro" id="IPR033138">
    <property type="entry name" value="Cu_oxidase_CS"/>
</dbReference>
<dbReference type="EMBL" id="JAGRQH010000011">
    <property type="protein sequence ID" value="MBR0560613.1"/>
    <property type="molecule type" value="Genomic_DNA"/>
</dbReference>
<dbReference type="Proteomes" id="UP000677812">
    <property type="component" value="Unassembled WGS sequence"/>
</dbReference>
<dbReference type="CDD" id="cd13874">
    <property type="entry name" value="CuRO_2_CopA"/>
    <property type="match status" value="1"/>
</dbReference>
<dbReference type="InterPro" id="IPR011707">
    <property type="entry name" value="Cu-oxidase-like_N"/>
</dbReference>
<feature type="domain" description="Plastocyanin-like" evidence="7">
    <location>
        <begin position="552"/>
        <end position="669"/>
    </location>
</feature>
<evidence type="ECO:0000259" key="7">
    <source>
        <dbReference type="Pfam" id="PF07731"/>
    </source>
</evidence>
<dbReference type="Pfam" id="PF07731">
    <property type="entry name" value="Cu-oxidase_2"/>
    <property type="match status" value="1"/>
</dbReference>
<evidence type="ECO:0000256" key="5">
    <source>
        <dbReference type="SAM" id="SignalP"/>
    </source>
</evidence>
<dbReference type="Pfam" id="PF00394">
    <property type="entry name" value="Cu-oxidase"/>
    <property type="match status" value="1"/>
</dbReference>
<keyword evidence="5" id="KW-0732">Signal</keyword>
<evidence type="ECO:0000313" key="9">
    <source>
        <dbReference type="EMBL" id="MBR0560613.1"/>
    </source>
</evidence>
<keyword evidence="3" id="KW-0186">Copper</keyword>
<sequence length="670" mass="74502">MTNHLTTPPTRRGFLASISAISGLTALAPTRLLAAPDTQTGQIPPTTQKNWHLTVGRKTVTIDGKTLNAPTANNSVPGPILRFKEGENITITVSNSLTEETSIHWHGLRVPARMDGVPGLSFHGIAPGESFTYQFPIKQSGTYWYHSHSNMQEAQGLIGAIVIDPATPEPNPCDRDYIIMLGEWTDVSPAEIVSNLKMQDDYYNFRQRSTASLPAQSKHDGGLVPALKSRLMWSGMNMSATDISDVSGIIYTYTMNAIAPHTGWEGLFRAGERIRLRFINSATMTLFDVRIPGLEMTVVAADGNPVEPVPIDEFRIGVAETYDVIVQPRENRPYTLFAQSEDRTGYALGTLTPRTGLRSAIPPMDPRPVRTMVDMGMDMNDMDMKDMPGMNMHGKDMTSMPSTKPNKTGTAQPSSTHHMMAGMAMDHMNMANMPGMNMPHTHHMMAEMAMPGMDMHDHHMPTMKHDMPMAGMTMNHMTMHGMDMSHMGTMPQTSTQLEIDDPGPPPLNVENQNIATHPIDRLGDPGDGLSNTNRRVLTYKDLRATTPSPDPRPPSREIILHLTGNMERYIWGFNGRKFSESGPIRLRLNERVRFTLINDTMMEHPIHLHGFWSELENGHGAYTPRKHTIISQPGGTMSFLMTADEPGMWAFHCHLLYHMDLGMFRTVSVA</sequence>
<dbReference type="PANTHER" id="PTHR11709">
    <property type="entry name" value="MULTI-COPPER OXIDASE"/>
    <property type="match status" value="1"/>
</dbReference>
<dbReference type="CDD" id="cd13896">
    <property type="entry name" value="CuRO_3_CopA"/>
    <property type="match status" value="1"/>
</dbReference>
<dbReference type="Gene3D" id="2.60.40.420">
    <property type="entry name" value="Cupredoxins - blue copper proteins"/>
    <property type="match status" value="3"/>
</dbReference>
<accession>A0ABS5E9N1</accession>
<dbReference type="PROSITE" id="PS51318">
    <property type="entry name" value="TAT"/>
    <property type="match status" value="1"/>
</dbReference>
<dbReference type="InterPro" id="IPR006311">
    <property type="entry name" value="TAT_signal"/>
</dbReference>
<dbReference type="InterPro" id="IPR034282">
    <property type="entry name" value="CuRO_2_CopA"/>
</dbReference>
<gene>
    <name evidence="9" type="ORF">KB213_11190</name>
</gene>
<dbReference type="PROSITE" id="PS00080">
    <property type="entry name" value="MULTICOPPER_OXIDASE2"/>
    <property type="match status" value="1"/>
</dbReference>
<organism evidence="9 10">
    <name type="scientific">Neokomagataea anthophila</name>
    <dbReference type="NCBI Taxonomy" id="2826925"/>
    <lineage>
        <taxon>Bacteria</taxon>
        <taxon>Pseudomonadati</taxon>
        <taxon>Pseudomonadota</taxon>
        <taxon>Alphaproteobacteria</taxon>
        <taxon>Acetobacterales</taxon>
        <taxon>Acetobacteraceae</taxon>
        <taxon>Neokomagataea</taxon>
    </lineage>
</organism>
<keyword evidence="10" id="KW-1185">Reference proteome</keyword>
<keyword evidence="1" id="KW-0479">Metal-binding</keyword>
<keyword evidence="2" id="KW-0560">Oxidoreductase</keyword>
<dbReference type="InterPro" id="IPR045087">
    <property type="entry name" value="Cu-oxidase_fam"/>
</dbReference>
<protein>
    <submittedName>
        <fullName evidence="9">Copper resistance system multicopper oxidase</fullName>
    </submittedName>
</protein>
<evidence type="ECO:0000259" key="6">
    <source>
        <dbReference type="Pfam" id="PF00394"/>
    </source>
</evidence>
<name>A0ABS5E9N1_9PROT</name>
<evidence type="ECO:0000313" key="10">
    <source>
        <dbReference type="Proteomes" id="UP000677812"/>
    </source>
</evidence>
<dbReference type="InterPro" id="IPR001117">
    <property type="entry name" value="Cu-oxidase_2nd"/>
</dbReference>
<evidence type="ECO:0000256" key="2">
    <source>
        <dbReference type="ARBA" id="ARBA00023002"/>
    </source>
</evidence>
<evidence type="ECO:0000256" key="3">
    <source>
        <dbReference type="ARBA" id="ARBA00023008"/>
    </source>
</evidence>
<dbReference type="Pfam" id="PF07732">
    <property type="entry name" value="Cu-oxidase_3"/>
    <property type="match status" value="1"/>
</dbReference>
<proteinExistence type="predicted"/>
<dbReference type="InterPro" id="IPR034279">
    <property type="entry name" value="CuRO_3_CopA"/>
</dbReference>
<evidence type="ECO:0000256" key="4">
    <source>
        <dbReference type="SAM" id="MobiDB-lite"/>
    </source>
</evidence>
<dbReference type="InterPro" id="IPR002355">
    <property type="entry name" value="Cu_oxidase_Cu_BS"/>
</dbReference>
<reference evidence="9 10" key="1">
    <citation type="submission" date="2021-04" db="EMBL/GenBank/DDBJ databases">
        <title>The complete genome sequence of Neokomagataea sp. TBRC 2177.</title>
        <authorList>
            <person name="Charoenyingcharoen P."/>
            <person name="Yukphan P."/>
        </authorList>
    </citation>
    <scope>NUCLEOTIDE SEQUENCE [LARGE SCALE GENOMIC DNA]</scope>
    <source>
        <strain evidence="9 10">TBRC 2177</strain>
    </source>
</reference>